<evidence type="ECO:0000256" key="2">
    <source>
        <dbReference type="ARBA" id="ARBA00022448"/>
    </source>
</evidence>
<keyword evidence="3" id="KW-0547">Nucleotide-binding</keyword>
<dbReference type="CDD" id="cd03257">
    <property type="entry name" value="ABC_NikE_OppD_transporters"/>
    <property type="match status" value="1"/>
</dbReference>
<evidence type="ECO:0000259" key="5">
    <source>
        <dbReference type="PROSITE" id="PS50893"/>
    </source>
</evidence>
<dbReference type="Proteomes" id="UP000462055">
    <property type="component" value="Unassembled WGS sequence"/>
</dbReference>
<sequence>MPESVSGTEQTQIALRIEDLVQEFPARRGQTVHALRGVSLAVHQGETLGVVGESGCGKSTLLRSVMLAPRPSRGKVFLEDVELTGLDHRGLTKARRRLALVFQDPYSSLDPRFLVRELVAEPMLAAGMARADRAKKSAELLEAVGLDPHHHGARRSSELSGGQLQRVAIARALATEPALMLCDEIVSALDVSVQAQILNVLRELRSRLRLTSVFVSHDLGVVRHVSDRIAVMYLGTLSEIGPAGELYQRPVHPYTDALISAAPGLRRAGDRAQGHLEGELPSPLAPPSGCPFRTRCPKAQALCAEQMPELQDFGGGHLAACHFPLRALPGR</sequence>
<evidence type="ECO:0000313" key="6">
    <source>
        <dbReference type="EMBL" id="MWA01604.1"/>
    </source>
</evidence>
<dbReference type="GO" id="GO:0005524">
    <property type="term" value="F:ATP binding"/>
    <property type="evidence" value="ECO:0007669"/>
    <property type="project" value="UniProtKB-KW"/>
</dbReference>
<dbReference type="SMART" id="SM00382">
    <property type="entry name" value="AAA"/>
    <property type="match status" value="1"/>
</dbReference>
<keyword evidence="7" id="KW-1185">Reference proteome</keyword>
<evidence type="ECO:0000256" key="3">
    <source>
        <dbReference type="ARBA" id="ARBA00022741"/>
    </source>
</evidence>
<feature type="domain" description="ABC transporter" evidence="5">
    <location>
        <begin position="15"/>
        <end position="259"/>
    </location>
</feature>
<dbReference type="PROSITE" id="PS00211">
    <property type="entry name" value="ABC_TRANSPORTER_1"/>
    <property type="match status" value="1"/>
</dbReference>
<dbReference type="InterPro" id="IPR003593">
    <property type="entry name" value="AAA+_ATPase"/>
</dbReference>
<dbReference type="GO" id="GO:0015833">
    <property type="term" value="P:peptide transport"/>
    <property type="evidence" value="ECO:0007669"/>
    <property type="project" value="InterPro"/>
</dbReference>
<dbReference type="InterPro" id="IPR003439">
    <property type="entry name" value="ABC_transporter-like_ATP-bd"/>
</dbReference>
<dbReference type="AlphaFoldDB" id="A0A6I4MBJ1"/>
<dbReference type="PROSITE" id="PS50893">
    <property type="entry name" value="ABC_TRANSPORTER_2"/>
    <property type="match status" value="1"/>
</dbReference>
<comment type="caution">
    <text evidence="6">The sequence shown here is derived from an EMBL/GenBank/DDBJ whole genome shotgun (WGS) entry which is preliminary data.</text>
</comment>
<dbReference type="InterPro" id="IPR017871">
    <property type="entry name" value="ABC_transporter-like_CS"/>
</dbReference>
<dbReference type="PANTHER" id="PTHR43776:SF7">
    <property type="entry name" value="D,D-DIPEPTIDE TRANSPORT ATP-BINDING PROTEIN DDPF-RELATED"/>
    <property type="match status" value="1"/>
</dbReference>
<evidence type="ECO:0000313" key="7">
    <source>
        <dbReference type="Proteomes" id="UP000462055"/>
    </source>
</evidence>
<gene>
    <name evidence="6" type="ORF">F8568_014710</name>
</gene>
<dbReference type="NCBIfam" id="TIGR01727">
    <property type="entry name" value="oligo_HPY"/>
    <property type="match status" value="1"/>
</dbReference>
<dbReference type="GO" id="GO:0016887">
    <property type="term" value="F:ATP hydrolysis activity"/>
    <property type="evidence" value="ECO:0007669"/>
    <property type="project" value="InterPro"/>
</dbReference>
<name>A0A6I4MBJ1_9ACTN</name>
<reference evidence="6" key="1">
    <citation type="submission" date="2019-12" db="EMBL/GenBank/DDBJ databases">
        <title>Actinomadura physcomitrii sp. nov., a novel actinomycete isolated from moss [Physcomitrium sphaericum (Ludw) Fuernr].</title>
        <authorList>
            <person name="Zhuang X."/>
        </authorList>
    </citation>
    <scope>NUCLEOTIDE SEQUENCE [LARGE SCALE GENOMIC DNA]</scope>
    <source>
        <strain evidence="6">LD22</strain>
    </source>
</reference>
<keyword evidence="4 6" id="KW-0067">ATP-binding</keyword>
<organism evidence="6 7">
    <name type="scientific">Actinomadura physcomitrii</name>
    <dbReference type="NCBI Taxonomy" id="2650748"/>
    <lineage>
        <taxon>Bacteria</taxon>
        <taxon>Bacillati</taxon>
        <taxon>Actinomycetota</taxon>
        <taxon>Actinomycetes</taxon>
        <taxon>Streptosporangiales</taxon>
        <taxon>Thermomonosporaceae</taxon>
        <taxon>Actinomadura</taxon>
    </lineage>
</organism>
<dbReference type="InterPro" id="IPR050319">
    <property type="entry name" value="ABC_transp_ATP-bind"/>
</dbReference>
<dbReference type="RefSeq" id="WP_151594104.1">
    <property type="nucleotide sequence ID" value="NZ_WBMS02000010.1"/>
</dbReference>
<keyword evidence="2" id="KW-0813">Transport</keyword>
<dbReference type="Gene3D" id="3.40.50.300">
    <property type="entry name" value="P-loop containing nucleotide triphosphate hydrolases"/>
    <property type="match status" value="1"/>
</dbReference>
<accession>A0A6I4MBJ1</accession>
<dbReference type="Pfam" id="PF00005">
    <property type="entry name" value="ABC_tran"/>
    <property type="match status" value="1"/>
</dbReference>
<dbReference type="EMBL" id="WBMS02000010">
    <property type="protein sequence ID" value="MWA01604.1"/>
    <property type="molecule type" value="Genomic_DNA"/>
</dbReference>
<dbReference type="GO" id="GO:0055085">
    <property type="term" value="P:transmembrane transport"/>
    <property type="evidence" value="ECO:0007669"/>
    <property type="project" value="UniProtKB-ARBA"/>
</dbReference>
<dbReference type="InterPro" id="IPR027417">
    <property type="entry name" value="P-loop_NTPase"/>
</dbReference>
<evidence type="ECO:0000256" key="1">
    <source>
        <dbReference type="ARBA" id="ARBA00005417"/>
    </source>
</evidence>
<dbReference type="InterPro" id="IPR013563">
    <property type="entry name" value="Oligopep_ABC_C"/>
</dbReference>
<dbReference type="PANTHER" id="PTHR43776">
    <property type="entry name" value="TRANSPORT ATP-BINDING PROTEIN"/>
    <property type="match status" value="1"/>
</dbReference>
<comment type="similarity">
    <text evidence="1">Belongs to the ABC transporter superfamily.</text>
</comment>
<dbReference type="SUPFAM" id="SSF52540">
    <property type="entry name" value="P-loop containing nucleoside triphosphate hydrolases"/>
    <property type="match status" value="1"/>
</dbReference>
<protein>
    <submittedName>
        <fullName evidence="6">ATP-binding cassette domain-containing protein</fullName>
    </submittedName>
</protein>
<evidence type="ECO:0000256" key="4">
    <source>
        <dbReference type="ARBA" id="ARBA00022840"/>
    </source>
</evidence>
<proteinExistence type="inferred from homology"/>
<dbReference type="Pfam" id="PF08352">
    <property type="entry name" value="oligo_HPY"/>
    <property type="match status" value="1"/>
</dbReference>
<dbReference type="FunFam" id="3.40.50.300:FF:000016">
    <property type="entry name" value="Oligopeptide ABC transporter ATP-binding component"/>
    <property type="match status" value="1"/>
</dbReference>